<feature type="transmembrane region" description="Helical" evidence="6">
    <location>
        <begin position="125"/>
        <end position="144"/>
    </location>
</feature>
<evidence type="ECO:0000259" key="7">
    <source>
        <dbReference type="Pfam" id="PF00892"/>
    </source>
</evidence>
<dbReference type="EMBL" id="SNXS01000001">
    <property type="protein sequence ID" value="TDP73990.1"/>
    <property type="molecule type" value="Genomic_DNA"/>
</dbReference>
<gene>
    <name evidence="8" type="ORF">DES47_10136</name>
</gene>
<dbReference type="InterPro" id="IPR050638">
    <property type="entry name" value="AA-Vitamin_Transporters"/>
</dbReference>
<keyword evidence="4 6" id="KW-1133">Transmembrane helix</keyword>
<feature type="transmembrane region" description="Helical" evidence="6">
    <location>
        <begin position="69"/>
        <end position="89"/>
    </location>
</feature>
<dbReference type="PANTHER" id="PTHR32322:SF2">
    <property type="entry name" value="EAMA DOMAIN-CONTAINING PROTEIN"/>
    <property type="match status" value="1"/>
</dbReference>
<dbReference type="AlphaFoldDB" id="A0A4R6QQZ3"/>
<organism evidence="8 9">
    <name type="scientific">Roseateles toxinivorans</name>
    <dbReference type="NCBI Taxonomy" id="270368"/>
    <lineage>
        <taxon>Bacteria</taxon>
        <taxon>Pseudomonadati</taxon>
        <taxon>Pseudomonadota</taxon>
        <taxon>Betaproteobacteria</taxon>
        <taxon>Burkholderiales</taxon>
        <taxon>Sphaerotilaceae</taxon>
        <taxon>Roseateles</taxon>
    </lineage>
</organism>
<feature type="transmembrane region" description="Helical" evidence="6">
    <location>
        <begin position="223"/>
        <end position="242"/>
    </location>
</feature>
<feature type="transmembrane region" description="Helical" evidence="6">
    <location>
        <begin position="193"/>
        <end position="211"/>
    </location>
</feature>
<accession>A0A4R6QQZ3</accession>
<evidence type="ECO:0000256" key="5">
    <source>
        <dbReference type="ARBA" id="ARBA00023136"/>
    </source>
</evidence>
<evidence type="ECO:0000313" key="9">
    <source>
        <dbReference type="Proteomes" id="UP000295361"/>
    </source>
</evidence>
<dbReference type="OrthoDB" id="4167046at2"/>
<dbReference type="InterPro" id="IPR037185">
    <property type="entry name" value="EmrE-like"/>
</dbReference>
<protein>
    <submittedName>
        <fullName evidence="8">Drug/metabolite transporter (DMT)-like permease</fullName>
    </submittedName>
</protein>
<evidence type="ECO:0000256" key="3">
    <source>
        <dbReference type="ARBA" id="ARBA00022692"/>
    </source>
</evidence>
<evidence type="ECO:0000256" key="1">
    <source>
        <dbReference type="ARBA" id="ARBA00004141"/>
    </source>
</evidence>
<dbReference type="InParanoid" id="A0A4R6QQZ3"/>
<evidence type="ECO:0000256" key="2">
    <source>
        <dbReference type="ARBA" id="ARBA00007362"/>
    </source>
</evidence>
<keyword evidence="5 6" id="KW-0472">Membrane</keyword>
<sequence>MTLTPRIALLLLLPPLLWAGNAIVGRLAVTSISPAMLNLLRWALALSLLLPLGWRALRRPGEITRRWRYLAPLGLLGVGSYNTLQYLALRTSTPLNVTLIAASMPVWMLLIGALCYREPPQRRQLIGALLSLLGVALVLSRGDLSALARVHFVAGDLLMLVAVMCWGGYSWLLARPPASMQGEARPAWGWAEFLLVQTLFGLFFSGFTAGIEHELTPMPIAWSPWLLLALAYVAIGPSVIAYRCWGLGVMAVGPAVAAFFSNLTPVFAALLSAALLGEWPQWFHGAAFVLIAAGIAVSSRRQAG</sequence>
<feature type="transmembrane region" description="Helical" evidence="6">
    <location>
        <begin position="150"/>
        <end position="172"/>
    </location>
</feature>
<feature type="domain" description="EamA" evidence="7">
    <location>
        <begin position="154"/>
        <end position="299"/>
    </location>
</feature>
<dbReference type="Gene3D" id="1.10.3730.20">
    <property type="match status" value="1"/>
</dbReference>
<proteinExistence type="inferred from homology"/>
<dbReference type="Proteomes" id="UP000295361">
    <property type="component" value="Unassembled WGS sequence"/>
</dbReference>
<dbReference type="GO" id="GO:0016020">
    <property type="term" value="C:membrane"/>
    <property type="evidence" value="ECO:0007669"/>
    <property type="project" value="UniProtKB-SubCell"/>
</dbReference>
<evidence type="ECO:0000313" key="8">
    <source>
        <dbReference type="EMBL" id="TDP73990.1"/>
    </source>
</evidence>
<evidence type="ECO:0000256" key="4">
    <source>
        <dbReference type="ARBA" id="ARBA00022989"/>
    </source>
</evidence>
<feature type="transmembrane region" description="Helical" evidence="6">
    <location>
        <begin position="95"/>
        <end position="116"/>
    </location>
</feature>
<reference evidence="8 9" key="1">
    <citation type="submission" date="2019-03" db="EMBL/GenBank/DDBJ databases">
        <title>Genomic Encyclopedia of Type Strains, Phase IV (KMG-IV): sequencing the most valuable type-strain genomes for metagenomic binning, comparative biology and taxonomic classification.</title>
        <authorList>
            <person name="Goeker M."/>
        </authorList>
    </citation>
    <scope>NUCLEOTIDE SEQUENCE [LARGE SCALE GENOMIC DNA]</scope>
    <source>
        <strain evidence="8 9">DSM 16998</strain>
    </source>
</reference>
<dbReference type="SUPFAM" id="SSF103481">
    <property type="entry name" value="Multidrug resistance efflux transporter EmrE"/>
    <property type="match status" value="2"/>
</dbReference>
<comment type="similarity">
    <text evidence="2">Belongs to the EamA transporter family.</text>
</comment>
<evidence type="ECO:0000256" key="6">
    <source>
        <dbReference type="SAM" id="Phobius"/>
    </source>
</evidence>
<name>A0A4R6QQZ3_9BURK</name>
<feature type="transmembrane region" description="Helical" evidence="6">
    <location>
        <begin position="38"/>
        <end position="57"/>
    </location>
</feature>
<keyword evidence="9" id="KW-1185">Reference proteome</keyword>
<comment type="subcellular location">
    <subcellularLocation>
        <location evidence="1">Membrane</location>
        <topology evidence="1">Multi-pass membrane protein</topology>
    </subcellularLocation>
</comment>
<feature type="transmembrane region" description="Helical" evidence="6">
    <location>
        <begin position="282"/>
        <end position="299"/>
    </location>
</feature>
<comment type="caution">
    <text evidence="8">The sequence shown here is derived from an EMBL/GenBank/DDBJ whole genome shotgun (WGS) entry which is preliminary data.</text>
</comment>
<feature type="domain" description="EamA" evidence="7">
    <location>
        <begin position="8"/>
        <end position="139"/>
    </location>
</feature>
<dbReference type="RefSeq" id="WP_133698663.1">
    <property type="nucleotide sequence ID" value="NZ_SNXS01000001.1"/>
</dbReference>
<keyword evidence="3 6" id="KW-0812">Transmembrane</keyword>
<dbReference type="InterPro" id="IPR000620">
    <property type="entry name" value="EamA_dom"/>
</dbReference>
<feature type="transmembrane region" description="Helical" evidence="6">
    <location>
        <begin position="249"/>
        <end position="276"/>
    </location>
</feature>
<dbReference type="Pfam" id="PF00892">
    <property type="entry name" value="EamA"/>
    <property type="match status" value="2"/>
</dbReference>
<dbReference type="PANTHER" id="PTHR32322">
    <property type="entry name" value="INNER MEMBRANE TRANSPORTER"/>
    <property type="match status" value="1"/>
</dbReference>